<dbReference type="InterPro" id="IPR025558">
    <property type="entry name" value="DUF4283"/>
</dbReference>
<sequence>MAESPIPTIPKSSGGAGPSSSSGSVGRGSGFNWAKNLTSESSIPESTAPVTIPDSGRPRVKVSNEVFERGAKLHSYYIVGIFYGKPPSYGKIWGVLNYLWGKDKRVSIHNLTRNAFLFHIPSPVLRKLRLTLHGMPFDLITPEGLGIACRPLGRAVAHKPFTSINSAEVKVIVDLTKPLPTEIELERDDGNLLLLTVTYPWLPPLCSICGEIGHKDSLCPRVYGPENKPSRPARNHLKTNSSSQSQTLPKETGLHKEKKSAWKQVVSDPRSSSASDKHVASVSEGLSQDSVAMLVSAEKSSTAIVPVNSPSLPRKAHQEVKGLSDKISMDLVIADTTFSPPQKPLLPKATRKSSSLLIETSNSFDILKENSQALTIPERSVKDTLKTLTDEALSTAPMKKRKVNSSPLLVSGLNEVSKHRPLRNWLYSKSVSFGALLETHVGEVNSTYLLSAIGPQWSLLSNYEFSELGRIWIIYKDPVGVRVLFKDQQSITCEISVENEESFIFKVVYASNLLAERQLLWESLKDTCVSFQLMHRAWIVVGDFNETMYPFETSNPNIYRTTRGMRDFADCLAASGLFDLPFNGPHYTWSNHRIEDPIAKKLDRCLVNGSWLLRFSRSHCSFEAPEFSDHSPCHIRLVTPPPAFGSRPFRFFNLLTKHRRFQETVQSSWSEAGESVRSLRDFCFKLKRMKRPLKSLLKDNYSDIERRVSEALSALSSLQLASLADPSESNLLLESQAKDLWLSLRAAEESFFRQRSRIRWLGEGDLNTKFFHSVTTTRNAKNAIRQLIRADGTKTTTLQQVHELAVAYYTSFLTTIRGVFLPDLPRLLESLVVSTCSSLQQGFLSLPFNSEMVKQCLFKMPLNKTPGPDGFPAPRGIYWDMNWNFQFFTSLKQASSPLL</sequence>
<dbReference type="PANTHER" id="PTHR33710:SF77">
    <property type="entry name" value="DNASE I-LIKE SUPERFAMILY PROTEIN"/>
    <property type="match status" value="1"/>
</dbReference>
<dbReference type="SUPFAM" id="SSF56219">
    <property type="entry name" value="DNase I-like"/>
    <property type="match status" value="1"/>
</dbReference>
<evidence type="ECO:0000256" key="1">
    <source>
        <dbReference type="SAM" id="MobiDB-lite"/>
    </source>
</evidence>
<evidence type="ECO:0000259" key="2">
    <source>
        <dbReference type="Pfam" id="PF03372"/>
    </source>
</evidence>
<feature type="domain" description="DUF4283" evidence="3">
    <location>
        <begin position="72"/>
        <end position="126"/>
    </location>
</feature>
<keyword evidence="5" id="KW-1185">Reference proteome</keyword>
<dbReference type="EMBL" id="CACVBM020000854">
    <property type="protein sequence ID" value="CAA7024005.1"/>
    <property type="molecule type" value="Genomic_DNA"/>
</dbReference>
<feature type="region of interest" description="Disordered" evidence="1">
    <location>
        <begin position="1"/>
        <end position="28"/>
    </location>
</feature>
<reference evidence="4" key="1">
    <citation type="submission" date="2020-01" db="EMBL/GenBank/DDBJ databases">
        <authorList>
            <person name="Mishra B."/>
        </authorList>
    </citation>
    <scope>NUCLEOTIDE SEQUENCE [LARGE SCALE GENOMIC DNA]</scope>
</reference>
<dbReference type="Gene3D" id="3.60.10.10">
    <property type="entry name" value="Endonuclease/exonuclease/phosphatase"/>
    <property type="match status" value="1"/>
</dbReference>
<comment type="caution">
    <text evidence="4">The sequence shown here is derived from an EMBL/GenBank/DDBJ whole genome shotgun (WGS) entry which is preliminary data.</text>
</comment>
<accession>A0A6D2I658</accession>
<dbReference type="GO" id="GO:0003824">
    <property type="term" value="F:catalytic activity"/>
    <property type="evidence" value="ECO:0007669"/>
    <property type="project" value="InterPro"/>
</dbReference>
<dbReference type="InterPro" id="IPR005135">
    <property type="entry name" value="Endo/exonuclease/phosphatase"/>
</dbReference>
<dbReference type="PANTHER" id="PTHR33710">
    <property type="entry name" value="BNAC02G09200D PROTEIN"/>
    <property type="match status" value="1"/>
</dbReference>
<gene>
    <name evidence="4" type="ORF">MERR_LOCUS11240</name>
</gene>
<feature type="domain" description="Endonuclease/exonuclease/phosphatase" evidence="2">
    <location>
        <begin position="419"/>
        <end position="630"/>
    </location>
</feature>
<evidence type="ECO:0000313" key="5">
    <source>
        <dbReference type="Proteomes" id="UP000467841"/>
    </source>
</evidence>
<dbReference type="Proteomes" id="UP000467841">
    <property type="component" value="Unassembled WGS sequence"/>
</dbReference>
<evidence type="ECO:0008006" key="6">
    <source>
        <dbReference type="Google" id="ProtNLM"/>
    </source>
</evidence>
<protein>
    <recommendedName>
        <fullName evidence="6">DUF4283 domain-containing protein</fullName>
    </recommendedName>
</protein>
<name>A0A6D2I658_9BRAS</name>
<evidence type="ECO:0000313" key="4">
    <source>
        <dbReference type="EMBL" id="CAA7024005.1"/>
    </source>
</evidence>
<dbReference type="InterPro" id="IPR036691">
    <property type="entry name" value="Endo/exonu/phosph_ase_sf"/>
</dbReference>
<dbReference type="AlphaFoldDB" id="A0A6D2I658"/>
<proteinExistence type="predicted"/>
<dbReference type="Pfam" id="PF03372">
    <property type="entry name" value="Exo_endo_phos"/>
    <property type="match status" value="1"/>
</dbReference>
<dbReference type="Pfam" id="PF14111">
    <property type="entry name" value="DUF4283"/>
    <property type="match status" value="1"/>
</dbReference>
<evidence type="ECO:0000259" key="3">
    <source>
        <dbReference type="Pfam" id="PF14111"/>
    </source>
</evidence>
<organism evidence="4 5">
    <name type="scientific">Microthlaspi erraticum</name>
    <dbReference type="NCBI Taxonomy" id="1685480"/>
    <lineage>
        <taxon>Eukaryota</taxon>
        <taxon>Viridiplantae</taxon>
        <taxon>Streptophyta</taxon>
        <taxon>Embryophyta</taxon>
        <taxon>Tracheophyta</taxon>
        <taxon>Spermatophyta</taxon>
        <taxon>Magnoliopsida</taxon>
        <taxon>eudicotyledons</taxon>
        <taxon>Gunneridae</taxon>
        <taxon>Pentapetalae</taxon>
        <taxon>rosids</taxon>
        <taxon>malvids</taxon>
        <taxon>Brassicales</taxon>
        <taxon>Brassicaceae</taxon>
        <taxon>Coluteocarpeae</taxon>
        <taxon>Microthlaspi</taxon>
    </lineage>
</organism>
<feature type="region of interest" description="Disordered" evidence="1">
    <location>
        <begin position="223"/>
        <end position="282"/>
    </location>
</feature>
<dbReference type="OrthoDB" id="1113768at2759"/>
<feature type="compositionally biased region" description="Polar residues" evidence="1">
    <location>
        <begin position="238"/>
        <end position="249"/>
    </location>
</feature>